<gene>
    <name evidence="1" type="ORF">KIPB_017203</name>
</gene>
<comment type="caution">
    <text evidence="1">The sequence shown here is derived from an EMBL/GenBank/DDBJ whole genome shotgun (WGS) entry which is preliminary data.</text>
</comment>
<dbReference type="AlphaFoldDB" id="A0A9K3DDX7"/>
<proteinExistence type="predicted"/>
<dbReference type="Proteomes" id="UP000265618">
    <property type="component" value="Unassembled WGS sequence"/>
</dbReference>
<protein>
    <submittedName>
        <fullName evidence="1">Uncharacterized protein</fullName>
    </submittedName>
</protein>
<feature type="non-terminal residue" evidence="1">
    <location>
        <position position="1"/>
    </location>
</feature>
<keyword evidence="2" id="KW-1185">Reference proteome</keyword>
<sequence length="59" mass="5967">GIVSDGQLPYISGDDVKACAGYLRYALTGSPIAAANAASLLRHSALVSTAMQMAIGDRG</sequence>
<dbReference type="EMBL" id="BDIP01011265">
    <property type="protein sequence ID" value="GIQ93036.1"/>
    <property type="molecule type" value="Genomic_DNA"/>
</dbReference>
<reference evidence="1 2" key="1">
    <citation type="journal article" date="2018" name="PLoS ONE">
        <title>The draft genome of Kipferlia bialata reveals reductive genome evolution in fornicate parasites.</title>
        <authorList>
            <person name="Tanifuji G."/>
            <person name="Takabayashi S."/>
            <person name="Kume K."/>
            <person name="Takagi M."/>
            <person name="Nakayama T."/>
            <person name="Kamikawa R."/>
            <person name="Inagaki Y."/>
            <person name="Hashimoto T."/>
        </authorList>
    </citation>
    <scope>NUCLEOTIDE SEQUENCE [LARGE SCALE GENOMIC DNA]</scope>
    <source>
        <strain evidence="1">NY0173</strain>
    </source>
</reference>
<name>A0A9K3DDX7_9EUKA</name>
<evidence type="ECO:0000313" key="2">
    <source>
        <dbReference type="Proteomes" id="UP000265618"/>
    </source>
</evidence>
<organism evidence="1 2">
    <name type="scientific">Kipferlia bialata</name>
    <dbReference type="NCBI Taxonomy" id="797122"/>
    <lineage>
        <taxon>Eukaryota</taxon>
        <taxon>Metamonada</taxon>
        <taxon>Carpediemonas-like organisms</taxon>
        <taxon>Kipferlia</taxon>
    </lineage>
</organism>
<accession>A0A9K3DDX7</accession>
<evidence type="ECO:0000313" key="1">
    <source>
        <dbReference type="EMBL" id="GIQ93036.1"/>
    </source>
</evidence>